<dbReference type="AlphaFoldDB" id="F8NBV2"/>
<dbReference type="RefSeq" id="WP_007572853.1">
    <property type="nucleotide sequence ID" value="NZ_BPTS01000001.1"/>
</dbReference>
<sequence>MRHLLSLVAMLFLLCGKNFAKDFTLASPDGNLLMTISLGGENLTAPSNGKKTLHLASGGGAALIN</sequence>
<keyword evidence="1" id="KW-0732">Signal</keyword>
<gene>
    <name evidence="2" type="ORF">Premu_0496</name>
</gene>
<reference evidence="3" key="1">
    <citation type="journal article" date="2011" name="Stand. Genomic Sci.">
        <title>Non-contiguous finished genome sequence of the opportunistic oral pathogen Prevotella multisaccharivorax type strain (PPPA20).</title>
        <authorList>
            <person name="Pati A."/>
            <person name="Gronow S."/>
            <person name="Lu M."/>
            <person name="Lapidus A."/>
            <person name="Nolan M."/>
            <person name="Lucas S."/>
            <person name="Hammon N."/>
            <person name="Deshpande S."/>
            <person name="Cheng J.F."/>
            <person name="Tapia R."/>
            <person name="Han C."/>
            <person name="Goodwin L."/>
            <person name="Pitluck S."/>
            <person name="Liolios K."/>
            <person name="Pagani I."/>
            <person name="Mavromatis K."/>
            <person name="Mikhailova N."/>
            <person name="Huntemann M."/>
            <person name="Chen A."/>
            <person name="Palaniappan K."/>
            <person name="Land M."/>
            <person name="Hauser L."/>
            <person name="Detter J.C."/>
            <person name="Brambilla E.M."/>
            <person name="Rohde M."/>
            <person name="Goker M."/>
            <person name="Woyke T."/>
            <person name="Bristow J."/>
            <person name="Eisen J.A."/>
            <person name="Markowitz V."/>
            <person name="Hugenholtz P."/>
            <person name="Kyrpides N.C."/>
            <person name="Klenk H.P."/>
            <person name="Ivanova N."/>
        </authorList>
    </citation>
    <scope>NUCLEOTIDE SEQUENCE [LARGE SCALE GENOMIC DNA]</scope>
    <source>
        <strain evidence="3">DSM 17128</strain>
    </source>
</reference>
<keyword evidence="3" id="KW-1185">Reference proteome</keyword>
<accession>F8NBV2</accession>
<dbReference type="Proteomes" id="UP000002772">
    <property type="component" value="Unassembled WGS sequence"/>
</dbReference>
<protein>
    <submittedName>
        <fullName evidence="2">Putative alpha-glucosidase</fullName>
    </submittedName>
</protein>
<proteinExistence type="predicted"/>
<name>F8NBV2_9BACT</name>
<organism evidence="2 3">
    <name type="scientific">Hallella multisaccharivorax DSM 17128</name>
    <dbReference type="NCBI Taxonomy" id="688246"/>
    <lineage>
        <taxon>Bacteria</taxon>
        <taxon>Pseudomonadati</taxon>
        <taxon>Bacteroidota</taxon>
        <taxon>Bacteroidia</taxon>
        <taxon>Bacteroidales</taxon>
        <taxon>Prevotellaceae</taxon>
        <taxon>Hallella</taxon>
    </lineage>
</organism>
<evidence type="ECO:0000256" key="1">
    <source>
        <dbReference type="SAM" id="SignalP"/>
    </source>
</evidence>
<evidence type="ECO:0000313" key="3">
    <source>
        <dbReference type="Proteomes" id="UP000002772"/>
    </source>
</evidence>
<feature type="signal peptide" evidence="1">
    <location>
        <begin position="1"/>
        <end position="20"/>
    </location>
</feature>
<dbReference type="EMBL" id="GL945017">
    <property type="protein sequence ID" value="EGN55978.1"/>
    <property type="molecule type" value="Genomic_DNA"/>
</dbReference>
<dbReference type="STRING" id="688246.Premu_0496"/>
<evidence type="ECO:0000313" key="2">
    <source>
        <dbReference type="EMBL" id="EGN55978.1"/>
    </source>
</evidence>
<dbReference type="HOGENOM" id="CLU_2846163_0_0_10"/>
<feature type="chain" id="PRO_5003375583" evidence="1">
    <location>
        <begin position="21"/>
        <end position="65"/>
    </location>
</feature>